<dbReference type="EMBL" id="QMIE01000004">
    <property type="protein sequence ID" value="TVM18451.1"/>
    <property type="molecule type" value="Genomic_DNA"/>
</dbReference>
<reference evidence="1 2" key="1">
    <citation type="submission" date="2018-06" db="EMBL/GenBank/DDBJ databases">
        <title>Complete genome of Desulfovibrio indonesiensis P37SLT.</title>
        <authorList>
            <person name="Crispim J.S."/>
            <person name="Vidigal P.M.P."/>
            <person name="Silva L.C.F."/>
            <person name="Laguardia C.N."/>
            <person name="Araujo L.C."/>
            <person name="Dias R.S."/>
            <person name="Sousa M.P."/>
            <person name="Paula S.O."/>
            <person name="Silva C."/>
        </authorList>
    </citation>
    <scope>NUCLEOTIDE SEQUENCE [LARGE SCALE GENOMIC DNA]</scope>
    <source>
        <strain evidence="1 2">P37SLT</strain>
    </source>
</reference>
<protein>
    <submittedName>
        <fullName evidence="1">Glycosyl transferase</fullName>
    </submittedName>
</protein>
<dbReference type="InterPro" id="IPR029044">
    <property type="entry name" value="Nucleotide-diphossugar_trans"/>
</dbReference>
<keyword evidence="2" id="KW-1185">Reference proteome</keyword>
<accession>A0A7M3MHQ7</accession>
<name>A0A7M3MHQ7_9BACT</name>
<dbReference type="AlphaFoldDB" id="A0A7M3MHQ7"/>
<keyword evidence="1" id="KW-0808">Transferase</keyword>
<dbReference type="GO" id="GO:0016740">
    <property type="term" value="F:transferase activity"/>
    <property type="evidence" value="ECO:0007669"/>
    <property type="project" value="UniProtKB-KW"/>
</dbReference>
<dbReference type="OrthoDB" id="5450115at2"/>
<comment type="caution">
    <text evidence="1">The sequence shown here is derived from an EMBL/GenBank/DDBJ whole genome shotgun (WGS) entry which is preliminary data.</text>
</comment>
<organism evidence="1 2">
    <name type="scientific">Oceanidesulfovibrio indonesiensis</name>
    <dbReference type="NCBI Taxonomy" id="54767"/>
    <lineage>
        <taxon>Bacteria</taxon>
        <taxon>Pseudomonadati</taxon>
        <taxon>Thermodesulfobacteriota</taxon>
        <taxon>Desulfovibrionia</taxon>
        <taxon>Desulfovibrionales</taxon>
        <taxon>Desulfovibrionaceae</taxon>
        <taxon>Oceanidesulfovibrio</taxon>
    </lineage>
</organism>
<dbReference type="RefSeq" id="WP_144302460.1">
    <property type="nucleotide sequence ID" value="NZ_QMIE01000004.1"/>
</dbReference>
<sequence length="221" mass="24086">MGTPRDTPRYTVVTPSRGDRPRALGQALDSVQAAADQAGVCVEMLVGFDGAHGERVRDYPFIRYVDFPFEGNFGNGIRDAFVKVARGARLLFVDDDNAVAPDAFSIWERCPETELVIGRIDVSRAFPDVGLLPRTGQDSPDTVIRQGNVDPLCLCVAKDLVIRAGGWRGEGGYESDFLNIRRYHRRARSAAVIDDVVGIYDAGAGLDSEGMNPRQKKSAGI</sequence>
<evidence type="ECO:0000313" key="2">
    <source>
        <dbReference type="Proteomes" id="UP000448292"/>
    </source>
</evidence>
<dbReference type="Gene3D" id="3.90.550.10">
    <property type="entry name" value="Spore Coat Polysaccharide Biosynthesis Protein SpsA, Chain A"/>
    <property type="match status" value="1"/>
</dbReference>
<gene>
    <name evidence="1" type="ORF">DPQ33_06830</name>
</gene>
<proteinExistence type="predicted"/>
<dbReference type="Proteomes" id="UP000448292">
    <property type="component" value="Unassembled WGS sequence"/>
</dbReference>
<dbReference type="SUPFAM" id="SSF53448">
    <property type="entry name" value="Nucleotide-diphospho-sugar transferases"/>
    <property type="match status" value="1"/>
</dbReference>
<evidence type="ECO:0000313" key="1">
    <source>
        <dbReference type="EMBL" id="TVM18451.1"/>
    </source>
</evidence>